<dbReference type="GO" id="GO:0008483">
    <property type="term" value="F:transaminase activity"/>
    <property type="evidence" value="ECO:0007669"/>
    <property type="project" value="UniProtKB-KW"/>
</dbReference>
<feature type="modified residue" description="N6-(pyridoxal phosphate)lysine" evidence="5">
    <location>
        <position position="212"/>
    </location>
</feature>
<dbReference type="InterPro" id="IPR015422">
    <property type="entry name" value="PyrdxlP-dep_Trfase_small"/>
</dbReference>
<dbReference type="GO" id="GO:0008732">
    <property type="term" value="F:L-allo-threonine aldolase activity"/>
    <property type="evidence" value="ECO:0007669"/>
    <property type="project" value="TreeGrafter"/>
</dbReference>
<dbReference type="FunFam" id="3.90.1150.10:FF:000041">
    <property type="entry name" value="Low-specificity L-threonine aldolase"/>
    <property type="match status" value="1"/>
</dbReference>
<dbReference type="Gene3D" id="3.90.1150.10">
    <property type="entry name" value="Aspartate Aminotransferase, domain 1"/>
    <property type="match status" value="1"/>
</dbReference>
<dbReference type="GO" id="GO:0006567">
    <property type="term" value="P:L-threonine catabolic process"/>
    <property type="evidence" value="ECO:0007669"/>
    <property type="project" value="TreeGrafter"/>
</dbReference>
<dbReference type="NCBIfam" id="NF041359">
    <property type="entry name" value="GntG_guanitoxin"/>
    <property type="match status" value="1"/>
</dbReference>
<feature type="domain" description="Aromatic amino acid beta-eliminating lyase/threonine aldolase" evidence="6">
    <location>
        <begin position="16"/>
        <end position="299"/>
    </location>
</feature>
<evidence type="ECO:0000259" key="6">
    <source>
        <dbReference type="Pfam" id="PF01212"/>
    </source>
</evidence>
<keyword evidence="7" id="KW-0808">Transferase</keyword>
<protein>
    <submittedName>
        <fullName evidence="7">Aminotransferase class I/II-fold pyridoxal phosphate-dependent enzyme</fullName>
    </submittedName>
</protein>
<gene>
    <name evidence="7" type="ORF">F1728_03560</name>
</gene>
<organism evidence="7 8">
    <name type="scientific">Gimesia benthica</name>
    <dbReference type="NCBI Taxonomy" id="2608982"/>
    <lineage>
        <taxon>Bacteria</taxon>
        <taxon>Pseudomonadati</taxon>
        <taxon>Planctomycetota</taxon>
        <taxon>Planctomycetia</taxon>
        <taxon>Planctomycetales</taxon>
        <taxon>Planctomycetaceae</taxon>
        <taxon>Gimesia</taxon>
    </lineage>
</organism>
<comment type="similarity">
    <text evidence="2">Belongs to the threonine aldolase family.</text>
</comment>
<dbReference type="EMBL" id="CP043930">
    <property type="protein sequence ID" value="QGQ21823.1"/>
    <property type="molecule type" value="Genomic_DNA"/>
</dbReference>
<dbReference type="Pfam" id="PF01212">
    <property type="entry name" value="Beta_elim_lyase"/>
    <property type="match status" value="1"/>
</dbReference>
<evidence type="ECO:0000256" key="3">
    <source>
        <dbReference type="ARBA" id="ARBA00022898"/>
    </source>
</evidence>
<proteinExistence type="inferred from homology"/>
<keyword evidence="8" id="KW-1185">Reference proteome</keyword>
<evidence type="ECO:0000256" key="1">
    <source>
        <dbReference type="ARBA" id="ARBA00001933"/>
    </source>
</evidence>
<name>A0A6I6A6U8_9PLAN</name>
<dbReference type="Gene3D" id="3.40.640.10">
    <property type="entry name" value="Type I PLP-dependent aspartate aminotransferase-like (Major domain)"/>
    <property type="match status" value="1"/>
</dbReference>
<evidence type="ECO:0000313" key="8">
    <source>
        <dbReference type="Proteomes" id="UP000427281"/>
    </source>
</evidence>
<dbReference type="GO" id="GO:0005829">
    <property type="term" value="C:cytosol"/>
    <property type="evidence" value="ECO:0007669"/>
    <property type="project" value="TreeGrafter"/>
</dbReference>
<dbReference type="InterPro" id="IPR001597">
    <property type="entry name" value="ArAA_b-elim_lyase/Thr_aldolase"/>
</dbReference>
<dbReference type="PIRSF" id="PIRSF017617">
    <property type="entry name" value="Thr_aldolase"/>
    <property type="match status" value="1"/>
</dbReference>
<dbReference type="FunFam" id="3.40.640.10:FF:000030">
    <property type="entry name" value="Low-specificity L-threonine aldolase"/>
    <property type="match status" value="1"/>
</dbReference>
<dbReference type="InterPro" id="IPR023603">
    <property type="entry name" value="Low_specificity_L-TA-like"/>
</dbReference>
<reference evidence="7 8" key="1">
    <citation type="submission" date="2019-09" db="EMBL/GenBank/DDBJ databases">
        <title>Gimesia benthica sp. nov., a novel bacterium isolated from deep-sea water of the Northwest Indian Ocean.</title>
        <authorList>
            <person name="Dai X."/>
        </authorList>
    </citation>
    <scope>NUCLEOTIDE SEQUENCE [LARGE SCALE GENOMIC DNA]</scope>
    <source>
        <strain evidence="7 8">E7</strain>
    </source>
</reference>
<keyword evidence="7" id="KW-0032">Aminotransferase</keyword>
<dbReference type="GO" id="GO:0006545">
    <property type="term" value="P:glycine biosynthetic process"/>
    <property type="evidence" value="ECO:0007669"/>
    <property type="project" value="TreeGrafter"/>
</dbReference>
<evidence type="ECO:0000256" key="5">
    <source>
        <dbReference type="PIRSR" id="PIRSR017617-1"/>
    </source>
</evidence>
<dbReference type="AlphaFoldDB" id="A0A6I6A6U8"/>
<evidence type="ECO:0000256" key="2">
    <source>
        <dbReference type="ARBA" id="ARBA00006966"/>
    </source>
</evidence>
<comment type="cofactor">
    <cofactor evidence="1">
        <name>pyridoxal 5'-phosphate</name>
        <dbReference type="ChEBI" id="CHEBI:597326"/>
    </cofactor>
</comment>
<keyword evidence="3" id="KW-0663">Pyridoxal phosphate</keyword>
<dbReference type="SUPFAM" id="SSF53383">
    <property type="entry name" value="PLP-dependent transferases"/>
    <property type="match status" value="1"/>
</dbReference>
<dbReference type="PANTHER" id="PTHR48097:SF9">
    <property type="entry name" value="L-THREONINE ALDOLASE"/>
    <property type="match status" value="1"/>
</dbReference>
<evidence type="ECO:0000256" key="4">
    <source>
        <dbReference type="ARBA" id="ARBA00023239"/>
    </source>
</evidence>
<dbReference type="InterPro" id="IPR015421">
    <property type="entry name" value="PyrdxlP-dep_Trfase_major"/>
</dbReference>
<sequence length="371" mass="39764">MTRNNPVAPLDPAFIDLRSDTKTKPTPDMLQAMMTAELGDDMNAEDPTVNRLEAMICEMLGMEAAVFACSGTQSNQMGVRAHCLPGDELLIHELGHIAMFEGGGPAILSGVSCRTLSGEKGMLALENVRGKIRADDQHLCRTRLLCVENTTNAGGGHYYPLDQLTEICDWAHENGLKTHMDGARVFNATVAGGYSIAEVCKPLDTISICFSKGLGCPMGSILAGPKEEIAKARRSRKVFGGALRQAGIVAAACIYALENNIERLQEDHDNARFLAEQLAGIDGISINPAETETNLVFFDIAPEHGNAMQLSAALKELGVGIGAMGETRLRACTHLDITREQIEQVAPTVQKALQQGLEKYAGIATGPYARG</sequence>
<dbReference type="Proteomes" id="UP000427281">
    <property type="component" value="Chromosome"/>
</dbReference>
<dbReference type="KEGG" id="gim:F1728_03560"/>
<dbReference type="InterPro" id="IPR015424">
    <property type="entry name" value="PyrdxlP-dep_Trfase"/>
</dbReference>
<accession>A0A6I6A6U8</accession>
<dbReference type="PANTHER" id="PTHR48097">
    <property type="entry name" value="L-THREONINE ALDOLASE-RELATED"/>
    <property type="match status" value="1"/>
</dbReference>
<dbReference type="CDD" id="cd06502">
    <property type="entry name" value="TA_like"/>
    <property type="match status" value="1"/>
</dbReference>
<keyword evidence="4" id="KW-0456">Lyase</keyword>
<evidence type="ECO:0000313" key="7">
    <source>
        <dbReference type="EMBL" id="QGQ21823.1"/>
    </source>
</evidence>